<reference evidence="4" key="2">
    <citation type="journal article" date="2021" name="PeerJ">
        <title>Extensive microbial diversity within the chicken gut microbiome revealed by metagenomics and culture.</title>
        <authorList>
            <person name="Gilroy R."/>
            <person name="Ravi A."/>
            <person name="Getino M."/>
            <person name="Pursley I."/>
            <person name="Horton D.L."/>
            <person name="Alikhan N.F."/>
            <person name="Baker D."/>
            <person name="Gharbi K."/>
            <person name="Hall N."/>
            <person name="Watson M."/>
            <person name="Adriaenssens E.M."/>
            <person name="Foster-Nyarko E."/>
            <person name="Jarju S."/>
            <person name="Secka A."/>
            <person name="Antonio M."/>
            <person name="Oren A."/>
            <person name="Chaudhuri R.R."/>
            <person name="La Ragione R."/>
            <person name="Hildebrand F."/>
            <person name="Pallen M.J."/>
        </authorList>
    </citation>
    <scope>NUCLEOTIDE SEQUENCE</scope>
    <source>
        <strain evidence="4">10532</strain>
    </source>
</reference>
<dbReference type="CDD" id="cd00118">
    <property type="entry name" value="LysM"/>
    <property type="match status" value="2"/>
</dbReference>
<dbReference type="PANTHER" id="PTHR21666">
    <property type="entry name" value="PEPTIDASE-RELATED"/>
    <property type="match status" value="1"/>
</dbReference>
<sequence length="334" mass="36163">MLRKVSLSVLFLVSLILILACNGGSDKGAGSTAGVSKVVPPSLENFPEESEAEEVRTPEVPAEYSGMGGIETFGYPAAYSEEGVQGVSSRDLNYSVYQVKQGDMIDFIAKDFGISSSAIISANQISNTRSLQIGEYLKIPSIDGISYTVNSGDSISGIASRFEIPAEDILEVNNLSEDSVLKAGVNLFLPGAELDQFALAEINGDLFRKPIRSWYYISSYYGWRPSPFTGARSWHNGLDMACPAGTKIYSAMDGTVESAGWSNVYGNYVRIKHHSGYVTLYGHMLKPSNMKKGQWYPAGSIVGYVGSTGQSTGPHLHFSVFKYGTGKNPLYLMN</sequence>
<feature type="signal peptide" evidence="2">
    <location>
        <begin position="1"/>
        <end position="20"/>
    </location>
</feature>
<feature type="domain" description="LysM" evidence="3">
    <location>
        <begin position="145"/>
        <end position="189"/>
    </location>
</feature>
<dbReference type="InterPro" id="IPR016047">
    <property type="entry name" value="M23ase_b-sheet_dom"/>
</dbReference>
<dbReference type="GO" id="GO:0004222">
    <property type="term" value="F:metalloendopeptidase activity"/>
    <property type="evidence" value="ECO:0007669"/>
    <property type="project" value="TreeGrafter"/>
</dbReference>
<name>A0A9D9HP64_9SPIR</name>
<protein>
    <submittedName>
        <fullName evidence="4">M23 family metallopeptidase</fullName>
    </submittedName>
</protein>
<accession>A0A9D9HP64</accession>
<dbReference type="SUPFAM" id="SSF51261">
    <property type="entry name" value="Duplicated hybrid motif"/>
    <property type="match status" value="1"/>
</dbReference>
<proteinExistence type="predicted"/>
<keyword evidence="1 2" id="KW-0732">Signal</keyword>
<dbReference type="SUPFAM" id="SSF54106">
    <property type="entry name" value="LysM domain"/>
    <property type="match status" value="2"/>
</dbReference>
<evidence type="ECO:0000313" key="5">
    <source>
        <dbReference type="Proteomes" id="UP000823638"/>
    </source>
</evidence>
<organism evidence="4 5">
    <name type="scientific">Candidatus Gallitreponema excrementavium</name>
    <dbReference type="NCBI Taxonomy" id="2840840"/>
    <lineage>
        <taxon>Bacteria</taxon>
        <taxon>Pseudomonadati</taxon>
        <taxon>Spirochaetota</taxon>
        <taxon>Spirochaetia</taxon>
        <taxon>Spirochaetales</taxon>
        <taxon>Candidatus Gallitreponema</taxon>
    </lineage>
</organism>
<dbReference type="Pfam" id="PF01476">
    <property type="entry name" value="LysM"/>
    <property type="match status" value="2"/>
</dbReference>
<feature type="domain" description="LysM" evidence="3">
    <location>
        <begin position="95"/>
        <end position="139"/>
    </location>
</feature>
<dbReference type="AlphaFoldDB" id="A0A9D9HP64"/>
<dbReference type="Gene3D" id="3.10.350.10">
    <property type="entry name" value="LysM domain"/>
    <property type="match status" value="2"/>
</dbReference>
<dbReference type="InterPro" id="IPR018392">
    <property type="entry name" value="LysM"/>
</dbReference>
<dbReference type="InterPro" id="IPR036779">
    <property type="entry name" value="LysM_dom_sf"/>
</dbReference>
<feature type="chain" id="PRO_5039042686" evidence="2">
    <location>
        <begin position="21"/>
        <end position="334"/>
    </location>
</feature>
<dbReference type="EMBL" id="JADIMM010000056">
    <property type="protein sequence ID" value="MBO8457380.1"/>
    <property type="molecule type" value="Genomic_DNA"/>
</dbReference>
<evidence type="ECO:0000256" key="2">
    <source>
        <dbReference type="SAM" id="SignalP"/>
    </source>
</evidence>
<evidence type="ECO:0000256" key="1">
    <source>
        <dbReference type="ARBA" id="ARBA00022729"/>
    </source>
</evidence>
<dbReference type="Pfam" id="PF01551">
    <property type="entry name" value="Peptidase_M23"/>
    <property type="match status" value="1"/>
</dbReference>
<dbReference type="PANTHER" id="PTHR21666:SF289">
    <property type="entry name" value="L-ALA--D-GLU ENDOPEPTIDASE"/>
    <property type="match status" value="1"/>
</dbReference>
<dbReference type="Gene3D" id="2.70.70.10">
    <property type="entry name" value="Glucose Permease (Domain IIA)"/>
    <property type="match status" value="1"/>
</dbReference>
<comment type="caution">
    <text evidence="4">The sequence shown here is derived from an EMBL/GenBank/DDBJ whole genome shotgun (WGS) entry which is preliminary data.</text>
</comment>
<dbReference type="CDD" id="cd12797">
    <property type="entry name" value="M23_peptidase"/>
    <property type="match status" value="1"/>
</dbReference>
<dbReference type="PROSITE" id="PS51257">
    <property type="entry name" value="PROKAR_LIPOPROTEIN"/>
    <property type="match status" value="1"/>
</dbReference>
<dbReference type="InterPro" id="IPR011055">
    <property type="entry name" value="Dup_hybrid_motif"/>
</dbReference>
<evidence type="ECO:0000259" key="3">
    <source>
        <dbReference type="PROSITE" id="PS51782"/>
    </source>
</evidence>
<gene>
    <name evidence="4" type="ORF">IAA81_04030</name>
</gene>
<dbReference type="InterPro" id="IPR050570">
    <property type="entry name" value="Cell_wall_metabolism_enzyme"/>
</dbReference>
<reference evidence="4" key="1">
    <citation type="submission" date="2020-10" db="EMBL/GenBank/DDBJ databases">
        <authorList>
            <person name="Gilroy R."/>
        </authorList>
    </citation>
    <scope>NUCLEOTIDE SEQUENCE</scope>
    <source>
        <strain evidence="4">10532</strain>
    </source>
</reference>
<dbReference type="SMART" id="SM00257">
    <property type="entry name" value="LysM"/>
    <property type="match status" value="2"/>
</dbReference>
<dbReference type="Proteomes" id="UP000823638">
    <property type="component" value="Unassembled WGS sequence"/>
</dbReference>
<evidence type="ECO:0000313" key="4">
    <source>
        <dbReference type="EMBL" id="MBO8457380.1"/>
    </source>
</evidence>
<dbReference type="PROSITE" id="PS51782">
    <property type="entry name" value="LYSM"/>
    <property type="match status" value="2"/>
</dbReference>